<sequence length="118" mass="13325">MATDDSLVRTLLIVIAAILLLPVLMMALMVPMMGLWGWGHMWNGGMWAGTGSTWMWIIMSIVPLLVILGVGYLLYSVLGGSQSRRTDPALEELRAAYARGDISDEEFEQRRERLERER</sequence>
<keyword evidence="1" id="KW-0472">Membrane</keyword>
<feature type="transmembrane region" description="Helical" evidence="1">
    <location>
        <begin position="54"/>
        <end position="75"/>
    </location>
</feature>
<feature type="domain" description="SHOCT" evidence="2">
    <location>
        <begin position="89"/>
        <end position="114"/>
    </location>
</feature>
<organism evidence="3 4">
    <name type="scientific">Natronosalvus hydrolyticus</name>
    <dbReference type="NCBI Taxonomy" id="2979988"/>
    <lineage>
        <taxon>Archaea</taxon>
        <taxon>Methanobacteriati</taxon>
        <taxon>Methanobacteriota</taxon>
        <taxon>Stenosarchaea group</taxon>
        <taxon>Halobacteria</taxon>
        <taxon>Halobacteriales</taxon>
        <taxon>Natrialbaceae</taxon>
        <taxon>Natronosalvus</taxon>
    </lineage>
</organism>
<dbReference type="Proteomes" id="UP001321047">
    <property type="component" value="Unassembled WGS sequence"/>
</dbReference>
<evidence type="ECO:0000313" key="3">
    <source>
        <dbReference type="EMBL" id="MCU4752983.1"/>
    </source>
</evidence>
<dbReference type="InterPro" id="IPR018649">
    <property type="entry name" value="SHOCT"/>
</dbReference>
<dbReference type="RefSeq" id="WP_342809306.1">
    <property type="nucleotide sequence ID" value="NZ_JAOPJZ010000011.1"/>
</dbReference>
<keyword evidence="1" id="KW-1133">Transmembrane helix</keyword>
<comment type="caution">
    <text evidence="3">The sequence shown here is derived from an EMBL/GenBank/DDBJ whole genome shotgun (WGS) entry which is preliminary data.</text>
</comment>
<feature type="transmembrane region" description="Helical" evidence="1">
    <location>
        <begin position="12"/>
        <end position="34"/>
    </location>
</feature>
<dbReference type="EMBL" id="JAOPJZ010000011">
    <property type="protein sequence ID" value="MCU4752983.1"/>
    <property type="molecule type" value="Genomic_DNA"/>
</dbReference>
<evidence type="ECO:0000256" key="1">
    <source>
        <dbReference type="SAM" id="Phobius"/>
    </source>
</evidence>
<reference evidence="3 4" key="1">
    <citation type="submission" date="2022-09" db="EMBL/GenBank/DDBJ databases">
        <title>Enrichment on poylsaccharides allowed isolation of novel metabolic and taxonomic groups of Haloarchaea.</title>
        <authorList>
            <person name="Sorokin D.Y."/>
            <person name="Elcheninov A.G."/>
            <person name="Khizhniak T.V."/>
            <person name="Kolganova T.V."/>
            <person name="Kublanov I.V."/>
        </authorList>
    </citation>
    <scope>NUCLEOTIDE SEQUENCE [LARGE SCALE GENOMIC DNA]</scope>
    <source>
        <strain evidence="3 4">AArc-curdl1</strain>
    </source>
</reference>
<protein>
    <submittedName>
        <fullName evidence="3">SHOCT domain-containing protein</fullName>
    </submittedName>
</protein>
<gene>
    <name evidence="3" type="ORF">OB919_13520</name>
</gene>
<keyword evidence="1" id="KW-0812">Transmembrane</keyword>
<accession>A0AAP3E6Q7</accession>
<dbReference type="Pfam" id="PF09851">
    <property type="entry name" value="SHOCT"/>
    <property type="match status" value="1"/>
</dbReference>
<dbReference type="AlphaFoldDB" id="A0AAP3E6Q7"/>
<keyword evidence="4" id="KW-1185">Reference proteome</keyword>
<proteinExistence type="predicted"/>
<evidence type="ECO:0000259" key="2">
    <source>
        <dbReference type="Pfam" id="PF09851"/>
    </source>
</evidence>
<name>A0AAP3E6Q7_9EURY</name>
<evidence type="ECO:0000313" key="4">
    <source>
        <dbReference type="Proteomes" id="UP001321047"/>
    </source>
</evidence>